<dbReference type="STRING" id="1051891.A0A0C3QBL1"/>
<proteinExistence type="predicted"/>
<dbReference type="EMBL" id="KN823107">
    <property type="protein sequence ID" value="KIO22541.1"/>
    <property type="molecule type" value="Genomic_DNA"/>
</dbReference>
<evidence type="ECO:0000313" key="3">
    <source>
        <dbReference type="Proteomes" id="UP000054248"/>
    </source>
</evidence>
<dbReference type="Pfam" id="PF12937">
    <property type="entry name" value="F-box-like"/>
    <property type="match status" value="1"/>
</dbReference>
<accession>A0A0C3QBL1</accession>
<feature type="domain" description="F-box" evidence="1">
    <location>
        <begin position="60"/>
        <end position="117"/>
    </location>
</feature>
<dbReference type="OrthoDB" id="2884925at2759"/>
<sequence length="325" mass="36610">MKQTDIADRDSPVCDAVITVGGEVDVHEFGIPVSIQVQLPEAGASSELELCIKQNAEPPIHSLPPEVFLRIICLHMFLDLGDLRTGYYRRLISLSGVCRYWYNVIRHSPPLWTRIHTSDSSEVVEMALQRSSTHPLDIVLHPQPPTDELLLAVPANFRSILDAIHPHRNRWRSMDILVPSQWMEAVVAGLEDPAPNLERLSFIDRDMISCTREFDLFGEKAPQMNNLTLNGVSVRWDSEVLHNLAILDLSWIRFPSTDAILQTLSHSPHLEKLKIHRCSTMSIATPSSPSIQLLKLSRLEVDLSSEVAAENFLDHIECDGEIILN</sequence>
<keyword evidence="3" id="KW-1185">Reference proteome</keyword>
<evidence type="ECO:0000259" key="1">
    <source>
        <dbReference type="Pfam" id="PF12937"/>
    </source>
</evidence>
<dbReference type="Proteomes" id="UP000054248">
    <property type="component" value="Unassembled WGS sequence"/>
</dbReference>
<dbReference type="Gene3D" id="1.20.1280.50">
    <property type="match status" value="1"/>
</dbReference>
<gene>
    <name evidence="2" type="ORF">M407DRAFT_27941</name>
</gene>
<dbReference type="Gene3D" id="3.80.10.10">
    <property type="entry name" value="Ribonuclease Inhibitor"/>
    <property type="match status" value="1"/>
</dbReference>
<reference evidence="3" key="2">
    <citation type="submission" date="2015-01" db="EMBL/GenBank/DDBJ databases">
        <title>Evolutionary Origins and Diversification of the Mycorrhizal Mutualists.</title>
        <authorList>
            <consortium name="DOE Joint Genome Institute"/>
            <consortium name="Mycorrhizal Genomics Consortium"/>
            <person name="Kohler A."/>
            <person name="Kuo A."/>
            <person name="Nagy L.G."/>
            <person name="Floudas D."/>
            <person name="Copeland A."/>
            <person name="Barry K.W."/>
            <person name="Cichocki N."/>
            <person name="Veneault-Fourrey C."/>
            <person name="LaButti K."/>
            <person name="Lindquist E.A."/>
            <person name="Lipzen A."/>
            <person name="Lundell T."/>
            <person name="Morin E."/>
            <person name="Murat C."/>
            <person name="Riley R."/>
            <person name="Ohm R."/>
            <person name="Sun H."/>
            <person name="Tunlid A."/>
            <person name="Henrissat B."/>
            <person name="Grigoriev I.V."/>
            <person name="Hibbett D.S."/>
            <person name="Martin F."/>
        </authorList>
    </citation>
    <scope>NUCLEOTIDE SEQUENCE [LARGE SCALE GENOMIC DNA]</scope>
    <source>
        <strain evidence="3">MUT 4182</strain>
    </source>
</reference>
<dbReference type="InterPro" id="IPR032675">
    <property type="entry name" value="LRR_dom_sf"/>
</dbReference>
<evidence type="ECO:0000313" key="2">
    <source>
        <dbReference type="EMBL" id="KIO22541.1"/>
    </source>
</evidence>
<dbReference type="AlphaFoldDB" id="A0A0C3QBL1"/>
<dbReference type="HOGENOM" id="CLU_070403_0_0_1"/>
<reference evidence="2 3" key="1">
    <citation type="submission" date="2014-04" db="EMBL/GenBank/DDBJ databases">
        <authorList>
            <consortium name="DOE Joint Genome Institute"/>
            <person name="Kuo A."/>
            <person name="Girlanda M."/>
            <person name="Perotto S."/>
            <person name="Kohler A."/>
            <person name="Nagy L.G."/>
            <person name="Floudas D."/>
            <person name="Copeland A."/>
            <person name="Barry K.W."/>
            <person name="Cichocki N."/>
            <person name="Veneault-Fourrey C."/>
            <person name="LaButti K."/>
            <person name="Lindquist E.A."/>
            <person name="Lipzen A."/>
            <person name="Lundell T."/>
            <person name="Morin E."/>
            <person name="Murat C."/>
            <person name="Sun H."/>
            <person name="Tunlid A."/>
            <person name="Henrissat B."/>
            <person name="Grigoriev I.V."/>
            <person name="Hibbett D.S."/>
            <person name="Martin F."/>
            <person name="Nordberg H.P."/>
            <person name="Cantor M.N."/>
            <person name="Hua S.X."/>
        </authorList>
    </citation>
    <scope>NUCLEOTIDE SEQUENCE [LARGE SCALE GENOMIC DNA]</scope>
    <source>
        <strain evidence="2 3">MUT 4182</strain>
    </source>
</reference>
<protein>
    <recommendedName>
        <fullName evidence="1">F-box domain-containing protein</fullName>
    </recommendedName>
</protein>
<dbReference type="SUPFAM" id="SSF81383">
    <property type="entry name" value="F-box domain"/>
    <property type="match status" value="1"/>
</dbReference>
<dbReference type="InterPro" id="IPR036047">
    <property type="entry name" value="F-box-like_dom_sf"/>
</dbReference>
<dbReference type="InterPro" id="IPR001810">
    <property type="entry name" value="F-box_dom"/>
</dbReference>
<dbReference type="SUPFAM" id="SSF52047">
    <property type="entry name" value="RNI-like"/>
    <property type="match status" value="1"/>
</dbReference>
<name>A0A0C3QBL1_9AGAM</name>
<organism evidence="2 3">
    <name type="scientific">Tulasnella calospora MUT 4182</name>
    <dbReference type="NCBI Taxonomy" id="1051891"/>
    <lineage>
        <taxon>Eukaryota</taxon>
        <taxon>Fungi</taxon>
        <taxon>Dikarya</taxon>
        <taxon>Basidiomycota</taxon>
        <taxon>Agaricomycotina</taxon>
        <taxon>Agaricomycetes</taxon>
        <taxon>Cantharellales</taxon>
        <taxon>Tulasnellaceae</taxon>
        <taxon>Tulasnella</taxon>
    </lineage>
</organism>